<accession>A0A9Q8T936</accession>
<keyword evidence="5" id="KW-0503">Monooxygenase</keyword>
<dbReference type="PANTHER" id="PTHR13789:SF215">
    <property type="entry name" value="FAD-BINDING DOMAIN-CONTAINING PROTEIN-RELATED"/>
    <property type="match status" value="1"/>
</dbReference>
<keyword evidence="3" id="KW-0274">FAD</keyword>
<evidence type="ECO:0000313" key="8">
    <source>
        <dbReference type="Proteomes" id="UP000830671"/>
    </source>
</evidence>
<dbReference type="Pfam" id="PF01494">
    <property type="entry name" value="FAD_binding_3"/>
    <property type="match status" value="1"/>
</dbReference>
<proteinExistence type="inferred from homology"/>
<dbReference type="EMBL" id="CP019481">
    <property type="protein sequence ID" value="UQC91574.1"/>
    <property type="molecule type" value="Genomic_DNA"/>
</dbReference>
<organism evidence="7 8">
    <name type="scientific">Colletotrichum lupini</name>
    <dbReference type="NCBI Taxonomy" id="145971"/>
    <lineage>
        <taxon>Eukaryota</taxon>
        <taxon>Fungi</taxon>
        <taxon>Dikarya</taxon>
        <taxon>Ascomycota</taxon>
        <taxon>Pezizomycotina</taxon>
        <taxon>Sordariomycetes</taxon>
        <taxon>Hypocreomycetidae</taxon>
        <taxon>Glomerellales</taxon>
        <taxon>Glomerellaceae</taxon>
        <taxon>Colletotrichum</taxon>
        <taxon>Colletotrichum acutatum species complex</taxon>
    </lineage>
</organism>
<dbReference type="PANTHER" id="PTHR13789">
    <property type="entry name" value="MONOOXYGENASE"/>
    <property type="match status" value="1"/>
</dbReference>
<dbReference type="KEGG" id="clup:CLUP02_17110"/>
<evidence type="ECO:0000256" key="5">
    <source>
        <dbReference type="ARBA" id="ARBA00023033"/>
    </source>
</evidence>
<keyword evidence="4" id="KW-0560">Oxidoreductase</keyword>
<feature type="domain" description="FAD-binding" evidence="6">
    <location>
        <begin position="326"/>
        <end position="683"/>
    </location>
</feature>
<keyword evidence="2" id="KW-0285">Flavoprotein</keyword>
<dbReference type="PRINTS" id="PR00420">
    <property type="entry name" value="RNGMNOXGNASE"/>
</dbReference>
<dbReference type="GO" id="GO:0004497">
    <property type="term" value="F:monooxygenase activity"/>
    <property type="evidence" value="ECO:0007669"/>
    <property type="project" value="UniProtKB-KW"/>
</dbReference>
<name>A0A9Q8T936_9PEZI</name>
<gene>
    <name evidence="7" type="ORF">CLUP02_17110</name>
</gene>
<evidence type="ECO:0000256" key="2">
    <source>
        <dbReference type="ARBA" id="ARBA00022630"/>
    </source>
</evidence>
<dbReference type="InterPro" id="IPR050493">
    <property type="entry name" value="FAD-dep_Monooxygenase_BioMet"/>
</dbReference>
<reference evidence="7" key="1">
    <citation type="journal article" date="2021" name="Mol. Plant Microbe Interact.">
        <title>Complete Genome Sequence of the Plant-Pathogenic Fungus Colletotrichum lupini.</title>
        <authorList>
            <person name="Baroncelli R."/>
            <person name="Pensec F."/>
            <person name="Da Lio D."/>
            <person name="Boufleur T."/>
            <person name="Vicente I."/>
            <person name="Sarrocco S."/>
            <person name="Picot A."/>
            <person name="Baraldi E."/>
            <person name="Sukno S."/>
            <person name="Thon M."/>
            <person name="Le Floch G."/>
        </authorList>
    </citation>
    <scope>NUCLEOTIDE SEQUENCE</scope>
    <source>
        <strain evidence="7">IMI 504893</strain>
    </source>
</reference>
<evidence type="ECO:0000256" key="1">
    <source>
        <dbReference type="ARBA" id="ARBA00007992"/>
    </source>
</evidence>
<dbReference type="SUPFAM" id="SSF54373">
    <property type="entry name" value="FAD-linked reductases, C-terminal domain"/>
    <property type="match status" value="1"/>
</dbReference>
<dbReference type="InterPro" id="IPR036188">
    <property type="entry name" value="FAD/NAD-bd_sf"/>
</dbReference>
<dbReference type="SUPFAM" id="SSF51905">
    <property type="entry name" value="FAD/NAD(P)-binding domain"/>
    <property type="match status" value="1"/>
</dbReference>
<protein>
    <submittedName>
        <fullName evidence="7">FAD dependent oxidoreductase</fullName>
    </submittedName>
</protein>
<dbReference type="RefSeq" id="XP_049153172.1">
    <property type="nucleotide sequence ID" value="XM_049296025.1"/>
</dbReference>
<evidence type="ECO:0000313" key="7">
    <source>
        <dbReference type="EMBL" id="UQC91574.1"/>
    </source>
</evidence>
<dbReference type="GO" id="GO:0071949">
    <property type="term" value="F:FAD binding"/>
    <property type="evidence" value="ECO:0007669"/>
    <property type="project" value="InterPro"/>
</dbReference>
<evidence type="ECO:0000256" key="3">
    <source>
        <dbReference type="ARBA" id="ARBA00022827"/>
    </source>
</evidence>
<sequence length="757" mass="84049">MSVLVQELVADQYDTDPEIGFQEIATGNLQVVFLSAMAEDTDLMTTINIAWSTTKSWFRGSRDYLMVCELCQVGGLTSCFHVFDCKSLTPLHVFTRNLWFYSRFNFRLVFPHSWHMWAYFTSQSHDGVNSSFCPEGLIKATFMSGTIQDSSKASALDWHFRPKPRPSHALLTAIKLRRQLQRLSLLSCVPTKYVKYLLQTNGHDLPHQDILPKQLVDRLLLGSRKVSAGLQLSSKPQGHNQDFPTIGPIVLNDGSSGLQVTCRPSTPVRETASELQHKTTPLSHTDISPRLLLVAGKPVRRFEINFLRLTASIESACFSYAWCIMLDIAIIGGGIAGLTAAIALRRAGHSVTIHEKTSLNNEIGAAINVQTNASRPLVALGMDPVRARFVMATGSRLMRGDTLEVTHELNLGAIANSYGSPWYFAHRVDLHEELKRMVVAADGGPPVTFKLRSEVTSYNPEAASFTLRDGIVISADLVVVADGIHSGGVEAILGSPNPASPAALDNFCYRFLIPMDAVLSDPITSNLYKDAAGGFRLFHGDGKRIVTYPCRDGEVLNCIAIFHNELDSSSREDWHNSVDQSHLLKLFENFHPNVLALLRKANEVKQWPLLYRAPIPRWSKGRMVLIGDAAHPMLPHQGQGGAQGIEDGVALGVCLANTTSKDDVIKRLEVFERIRRNRASVVTIFSNAGQEEAEKIKEAASEFIPVERIPTNPSGFYDFHFSYDIMEDSAEHMRKLDPNFRLPEAFLRNEPGNRAFL</sequence>
<evidence type="ECO:0000259" key="6">
    <source>
        <dbReference type="Pfam" id="PF01494"/>
    </source>
</evidence>
<dbReference type="InterPro" id="IPR002938">
    <property type="entry name" value="FAD-bd"/>
</dbReference>
<dbReference type="Gene3D" id="3.50.50.60">
    <property type="entry name" value="FAD/NAD(P)-binding domain"/>
    <property type="match status" value="1"/>
</dbReference>
<keyword evidence="8" id="KW-1185">Reference proteome</keyword>
<comment type="similarity">
    <text evidence="1">Belongs to the paxM FAD-dependent monooxygenase family.</text>
</comment>
<dbReference type="Proteomes" id="UP000830671">
    <property type="component" value="Chromosome 9"/>
</dbReference>
<dbReference type="AlphaFoldDB" id="A0A9Q8T936"/>
<dbReference type="GeneID" id="73351035"/>
<evidence type="ECO:0000256" key="4">
    <source>
        <dbReference type="ARBA" id="ARBA00023002"/>
    </source>
</evidence>